<evidence type="ECO:0000313" key="2">
    <source>
        <dbReference type="EMBL" id="KAL1590999.1"/>
    </source>
</evidence>
<dbReference type="CDD" id="cd07379">
    <property type="entry name" value="MPP_239FB"/>
    <property type="match status" value="1"/>
</dbReference>
<evidence type="ECO:0000313" key="3">
    <source>
        <dbReference type="Proteomes" id="UP000803884"/>
    </source>
</evidence>
<feature type="domain" description="Calcineurin-like phosphoesterase" evidence="1">
    <location>
        <begin position="6"/>
        <end position="191"/>
    </location>
</feature>
<dbReference type="GO" id="GO:0016787">
    <property type="term" value="F:hydrolase activity"/>
    <property type="evidence" value="ECO:0007669"/>
    <property type="project" value="InterPro"/>
</dbReference>
<dbReference type="PANTHER" id="PTHR12905">
    <property type="entry name" value="METALLOPHOSPHOESTERASE"/>
    <property type="match status" value="1"/>
</dbReference>
<comment type="caution">
    <text evidence="2">The sequence shown here is derived from an EMBL/GenBank/DDBJ whole genome shotgun (WGS) entry which is preliminary data.</text>
</comment>
<dbReference type="Gene3D" id="3.60.21.10">
    <property type="match status" value="1"/>
</dbReference>
<dbReference type="InterPro" id="IPR051693">
    <property type="entry name" value="UPF0046_metallophosphoest"/>
</dbReference>
<dbReference type="InterPro" id="IPR004843">
    <property type="entry name" value="Calcineurin-like_PHP"/>
</dbReference>
<gene>
    <name evidence="2" type="ORF">WHR41_00076</name>
</gene>
<accession>A0AB34L1T3</accession>
<dbReference type="SUPFAM" id="SSF56300">
    <property type="entry name" value="Metallo-dependent phosphatases"/>
    <property type="match status" value="1"/>
</dbReference>
<name>A0AB34L1T3_9PEZI</name>
<protein>
    <recommendedName>
        <fullName evidence="1">Calcineurin-like phosphoesterase domain-containing protein</fullName>
    </recommendedName>
</protein>
<dbReference type="AlphaFoldDB" id="A0AB34L1T3"/>
<dbReference type="Pfam" id="PF00149">
    <property type="entry name" value="Metallophos"/>
    <property type="match status" value="1"/>
</dbReference>
<proteinExistence type="predicted"/>
<keyword evidence="3" id="KW-1185">Reference proteome</keyword>
<dbReference type="Proteomes" id="UP000803884">
    <property type="component" value="Unassembled WGS sequence"/>
</dbReference>
<dbReference type="InterPro" id="IPR029052">
    <property type="entry name" value="Metallo-depent_PP-like"/>
</dbReference>
<dbReference type="PANTHER" id="PTHR12905:SF16">
    <property type="entry name" value="SER_THR PROTEIN PHOSPHATASE FAMILY PROTEIN (AFU_ORTHOLOGUE AFUA_1G06000)"/>
    <property type="match status" value="1"/>
</dbReference>
<dbReference type="RefSeq" id="XP_069234104.1">
    <property type="nucleotide sequence ID" value="XM_069368682.1"/>
</dbReference>
<dbReference type="EMBL" id="JAAQHG020000001">
    <property type="protein sequence ID" value="KAL1590999.1"/>
    <property type="molecule type" value="Genomic_DNA"/>
</dbReference>
<reference evidence="2 3" key="1">
    <citation type="journal article" date="2020" name="Microbiol. Resour. Announc.">
        <title>Draft Genome Sequence of a Cladosporium Species Isolated from the Mesophotic Ascidian Didemnum maculosum.</title>
        <authorList>
            <person name="Gioti A."/>
            <person name="Siaperas R."/>
            <person name="Nikolaivits E."/>
            <person name="Le Goff G."/>
            <person name="Ouazzani J."/>
            <person name="Kotoulas G."/>
            <person name="Topakas E."/>
        </authorList>
    </citation>
    <scope>NUCLEOTIDE SEQUENCE [LARGE SCALE GENOMIC DNA]</scope>
    <source>
        <strain evidence="2 3">TM138-S3</strain>
    </source>
</reference>
<evidence type="ECO:0000259" key="1">
    <source>
        <dbReference type="Pfam" id="PF00149"/>
    </source>
</evidence>
<sequence>MPKLRLTCLSDTHNASPGEGFTLPAGDVLIHAGDLTNRGSPHELQKALAWLREADFAVKVVVAGNHDLALDERHEGFDGEVRKLVREDEGLVYLEHESKVVEVKGVKVKVFGSPYSLASSGEKQWAFQTPADAAGELWSAVPSDIDVLITHTPPLGHLDASAHWTRGGCPALKQALGRVRPSLHVCGHCHEGRGGEVIRWSDGAEGEHDCVTAWRDPGLGNRKQSLFDLTGSRGGCALRRGRETAVVNASIMAKSHGRGAKAFNKPIVVDIDIPADGEVPQEE</sequence>
<dbReference type="GeneID" id="96001520"/>
<organism evidence="2 3">
    <name type="scientific">Cladosporium halotolerans</name>
    <dbReference type="NCBI Taxonomy" id="1052096"/>
    <lineage>
        <taxon>Eukaryota</taxon>
        <taxon>Fungi</taxon>
        <taxon>Dikarya</taxon>
        <taxon>Ascomycota</taxon>
        <taxon>Pezizomycotina</taxon>
        <taxon>Dothideomycetes</taxon>
        <taxon>Dothideomycetidae</taxon>
        <taxon>Cladosporiales</taxon>
        <taxon>Cladosporiaceae</taxon>
        <taxon>Cladosporium</taxon>
    </lineage>
</organism>